<dbReference type="SMART" id="SM00582">
    <property type="entry name" value="RPR"/>
    <property type="match status" value="1"/>
</dbReference>
<dbReference type="SUPFAM" id="SSF48464">
    <property type="entry name" value="ENTH/VHS domain"/>
    <property type="match status" value="1"/>
</dbReference>
<dbReference type="EMBL" id="GG745346">
    <property type="protein sequence ID" value="KNE64920.1"/>
    <property type="molecule type" value="Genomic_DNA"/>
</dbReference>
<dbReference type="InterPro" id="IPR006569">
    <property type="entry name" value="CID_dom"/>
</dbReference>
<accession>A0A0L0SRC5</accession>
<proteinExistence type="predicted"/>
<dbReference type="GO" id="GO:0003729">
    <property type="term" value="F:mRNA binding"/>
    <property type="evidence" value="ECO:0007669"/>
    <property type="project" value="InterPro"/>
</dbReference>
<dbReference type="Proteomes" id="UP000054350">
    <property type="component" value="Unassembled WGS sequence"/>
</dbReference>
<dbReference type="Gene3D" id="1.25.40.90">
    <property type="match status" value="1"/>
</dbReference>
<dbReference type="InterPro" id="IPR008942">
    <property type="entry name" value="ENTH_VHS"/>
</dbReference>
<feature type="region of interest" description="Disordered" evidence="1">
    <location>
        <begin position="521"/>
        <end position="560"/>
    </location>
</feature>
<dbReference type="VEuPathDB" id="FungiDB:AMAG_10587"/>
<dbReference type="AlphaFoldDB" id="A0A0L0SRC5"/>
<dbReference type="GO" id="GO:0005737">
    <property type="term" value="C:cytoplasm"/>
    <property type="evidence" value="ECO:0007669"/>
    <property type="project" value="TreeGrafter"/>
</dbReference>
<name>A0A0L0SRC5_ALLM3</name>
<reference evidence="3 4" key="1">
    <citation type="submission" date="2009-11" db="EMBL/GenBank/DDBJ databases">
        <title>Annotation of Allomyces macrogynus ATCC 38327.</title>
        <authorList>
            <consortium name="The Broad Institute Genome Sequencing Platform"/>
            <person name="Russ C."/>
            <person name="Cuomo C."/>
            <person name="Burger G."/>
            <person name="Gray M.W."/>
            <person name="Holland P.W.H."/>
            <person name="King N."/>
            <person name="Lang F.B.F."/>
            <person name="Roger A.J."/>
            <person name="Ruiz-Trillo I."/>
            <person name="Young S.K."/>
            <person name="Zeng Q."/>
            <person name="Gargeya S."/>
            <person name="Fitzgerald M."/>
            <person name="Haas B."/>
            <person name="Abouelleil A."/>
            <person name="Alvarado L."/>
            <person name="Arachchi H.M."/>
            <person name="Berlin A."/>
            <person name="Chapman S.B."/>
            <person name="Gearin G."/>
            <person name="Goldberg J."/>
            <person name="Griggs A."/>
            <person name="Gujja S."/>
            <person name="Hansen M."/>
            <person name="Heiman D."/>
            <person name="Howarth C."/>
            <person name="Larimer J."/>
            <person name="Lui A."/>
            <person name="MacDonald P.J.P."/>
            <person name="McCowen C."/>
            <person name="Montmayeur A."/>
            <person name="Murphy C."/>
            <person name="Neiman D."/>
            <person name="Pearson M."/>
            <person name="Priest M."/>
            <person name="Roberts A."/>
            <person name="Saif S."/>
            <person name="Shea T."/>
            <person name="Sisk P."/>
            <person name="Stolte C."/>
            <person name="Sykes S."/>
            <person name="Wortman J."/>
            <person name="Nusbaum C."/>
            <person name="Birren B."/>
        </authorList>
    </citation>
    <scope>NUCLEOTIDE SEQUENCE [LARGE SCALE GENOMIC DNA]</scope>
    <source>
        <strain evidence="3 4">ATCC 38327</strain>
    </source>
</reference>
<dbReference type="InterPro" id="IPR045154">
    <property type="entry name" value="PCF11-like"/>
</dbReference>
<dbReference type="InterPro" id="IPR047415">
    <property type="entry name" value="Pcf11_CID"/>
</dbReference>
<dbReference type="CDD" id="cd16982">
    <property type="entry name" value="CID_Pcf11"/>
    <property type="match status" value="1"/>
</dbReference>
<sequence length="560" mass="59320">MFHPPTTAAPAHPAVPGLQPAAFAGLPAAPMLQQQQHQQQPDLHAARHAYLAALHALTDTALPTIRHLTMLAGDALAAGTAPAIVAALVERALAAAPAHKLPVVYLMDSVMKNIGNAYPHLLAPSLPQVFADAFIHADEPTRHRLIKVLYMWRHPQPIVPTQVLDQIDAFVRSVPKPPHVVLAESLTADLNTLISTRKAMQAVHPLDMTNLTKLGTLEQLKTLVQGGTLSAAHLEVIRSQVAHMAAELNAGQTPPPAAPPVVPAIPTLASILPPSTTTTVPAISIAFPSTATTSSLTTAIPTIAIPGLTVTTTASPIPTINIPTGFPAITVPVPTSGAPPKPVDVAKPVVDTTELDTERLDPAALALVYPTDATKCAQCGHRLRKRPGEKSAALQKRVADHMDWHFRMNRKARGAGAVMQSRLWLGTEQDWLDGTVLDTPTGPQFFSPTTTSGGTPAPDSDSDIDERVPVPADRALLTCGGCHETLETGYDPDRDEWVVRAATVREGVYYHRACWKAHAKRASGSPAGVKRARSPTEGGREGSGTPASEADAAIKKLRVQ</sequence>
<reference evidence="4" key="2">
    <citation type="submission" date="2009-11" db="EMBL/GenBank/DDBJ databases">
        <title>The Genome Sequence of Allomyces macrogynus strain ATCC 38327.</title>
        <authorList>
            <consortium name="The Broad Institute Genome Sequencing Platform"/>
            <person name="Russ C."/>
            <person name="Cuomo C."/>
            <person name="Shea T."/>
            <person name="Young S.K."/>
            <person name="Zeng Q."/>
            <person name="Koehrsen M."/>
            <person name="Haas B."/>
            <person name="Borodovsky M."/>
            <person name="Guigo R."/>
            <person name="Alvarado L."/>
            <person name="Berlin A."/>
            <person name="Borenstein D."/>
            <person name="Chen Z."/>
            <person name="Engels R."/>
            <person name="Freedman E."/>
            <person name="Gellesch M."/>
            <person name="Goldberg J."/>
            <person name="Griggs A."/>
            <person name="Gujja S."/>
            <person name="Heiman D."/>
            <person name="Hepburn T."/>
            <person name="Howarth C."/>
            <person name="Jen D."/>
            <person name="Larson L."/>
            <person name="Lewis B."/>
            <person name="Mehta T."/>
            <person name="Park D."/>
            <person name="Pearson M."/>
            <person name="Roberts A."/>
            <person name="Saif S."/>
            <person name="Shenoy N."/>
            <person name="Sisk P."/>
            <person name="Stolte C."/>
            <person name="Sykes S."/>
            <person name="Walk T."/>
            <person name="White J."/>
            <person name="Yandava C."/>
            <person name="Burger G."/>
            <person name="Gray M.W."/>
            <person name="Holland P.W.H."/>
            <person name="King N."/>
            <person name="Lang F.B.F."/>
            <person name="Roger A.J."/>
            <person name="Ruiz-Trillo I."/>
            <person name="Lander E."/>
            <person name="Nusbaum C."/>
        </authorList>
    </citation>
    <scope>NUCLEOTIDE SEQUENCE [LARGE SCALE GENOMIC DNA]</scope>
    <source>
        <strain evidence="4">ATCC 38327</strain>
    </source>
</reference>
<protein>
    <recommendedName>
        <fullName evidence="2">CID domain-containing protein</fullName>
    </recommendedName>
</protein>
<evidence type="ECO:0000256" key="1">
    <source>
        <dbReference type="SAM" id="MobiDB-lite"/>
    </source>
</evidence>
<dbReference type="eggNOG" id="KOG2071">
    <property type="taxonomic scope" value="Eukaryota"/>
</dbReference>
<feature type="region of interest" description="Disordered" evidence="1">
    <location>
        <begin position="438"/>
        <end position="466"/>
    </location>
</feature>
<dbReference type="GO" id="GO:0006369">
    <property type="term" value="P:termination of RNA polymerase II transcription"/>
    <property type="evidence" value="ECO:0007669"/>
    <property type="project" value="InterPro"/>
</dbReference>
<dbReference type="OrthoDB" id="343582at2759"/>
<keyword evidence="4" id="KW-1185">Reference proteome</keyword>
<dbReference type="GO" id="GO:0031124">
    <property type="term" value="P:mRNA 3'-end processing"/>
    <property type="evidence" value="ECO:0007669"/>
    <property type="project" value="InterPro"/>
</dbReference>
<dbReference type="Pfam" id="PF04818">
    <property type="entry name" value="CID"/>
    <property type="match status" value="1"/>
</dbReference>
<gene>
    <name evidence="3" type="ORF">AMAG_10587</name>
</gene>
<feature type="domain" description="CID" evidence="2">
    <location>
        <begin position="42"/>
        <end position="175"/>
    </location>
</feature>
<evidence type="ECO:0000313" key="4">
    <source>
        <dbReference type="Proteomes" id="UP000054350"/>
    </source>
</evidence>
<evidence type="ECO:0000313" key="3">
    <source>
        <dbReference type="EMBL" id="KNE64920.1"/>
    </source>
</evidence>
<dbReference type="STRING" id="578462.A0A0L0SRC5"/>
<dbReference type="PROSITE" id="PS51391">
    <property type="entry name" value="CID"/>
    <property type="match status" value="1"/>
</dbReference>
<organism evidence="3 4">
    <name type="scientific">Allomyces macrogynus (strain ATCC 38327)</name>
    <name type="common">Allomyces javanicus var. macrogynus</name>
    <dbReference type="NCBI Taxonomy" id="578462"/>
    <lineage>
        <taxon>Eukaryota</taxon>
        <taxon>Fungi</taxon>
        <taxon>Fungi incertae sedis</taxon>
        <taxon>Blastocladiomycota</taxon>
        <taxon>Blastocladiomycetes</taxon>
        <taxon>Blastocladiales</taxon>
        <taxon>Blastocladiaceae</taxon>
        <taxon>Allomyces</taxon>
    </lineage>
</organism>
<feature type="compositionally biased region" description="Low complexity" evidence="1">
    <location>
        <begin position="445"/>
        <end position="456"/>
    </location>
</feature>
<dbReference type="PANTHER" id="PTHR15921:SF3">
    <property type="entry name" value="PRE-MRNA CLEAVAGE COMPLEX 2 PROTEIN PCF11"/>
    <property type="match status" value="1"/>
</dbReference>
<dbReference type="GO" id="GO:0005849">
    <property type="term" value="C:mRNA cleavage factor complex"/>
    <property type="evidence" value="ECO:0007669"/>
    <property type="project" value="TreeGrafter"/>
</dbReference>
<dbReference type="OMA" id="PHANKNI"/>
<evidence type="ECO:0000259" key="2">
    <source>
        <dbReference type="PROSITE" id="PS51391"/>
    </source>
</evidence>
<dbReference type="PANTHER" id="PTHR15921">
    <property type="entry name" value="PRE-MRNA CLEAVAGE COMPLEX II"/>
    <property type="match status" value="1"/>
</dbReference>
<dbReference type="GO" id="GO:0000993">
    <property type="term" value="F:RNA polymerase II complex binding"/>
    <property type="evidence" value="ECO:0007669"/>
    <property type="project" value="InterPro"/>
</dbReference>